<name>A0A2S0VRE0_9ALTE</name>
<dbReference type="PANTHER" id="PTHR43317">
    <property type="entry name" value="THERMOSPERMINE SYNTHASE ACAULIS5"/>
    <property type="match status" value="1"/>
</dbReference>
<dbReference type="PANTHER" id="PTHR43317:SF1">
    <property type="entry name" value="THERMOSPERMINE SYNTHASE ACAULIS5"/>
    <property type="match status" value="1"/>
</dbReference>
<dbReference type="SUPFAM" id="SSF53335">
    <property type="entry name" value="S-adenosyl-L-methionine-dependent methyltransferases"/>
    <property type="match status" value="1"/>
</dbReference>
<evidence type="ECO:0000313" key="2">
    <source>
        <dbReference type="EMBL" id="AWB66786.1"/>
    </source>
</evidence>
<sequence length="222" mass="25450">MLVDLKNSLADGHLLALQVENDIRWQVMENNTYRWLTLNHTVQTVMDKQDTTSLLFPHQQPLVSHLPALPPNPKVLEIGLGGGSQFRFLKQLYPAAKYKVVEPSQIVIELFQQYFNPSNLALHCALEMGQNYLSHTQQTYDLILSDIYSHQSSSMNLLTQDYCQLLIEKLAIKGVVFINLMPETKFEIALLMANFSAKCMKLLYSDKISGYRNHVMLYQKIS</sequence>
<evidence type="ECO:0008006" key="4">
    <source>
        <dbReference type="Google" id="ProtNLM"/>
    </source>
</evidence>
<dbReference type="InterPro" id="IPR029063">
    <property type="entry name" value="SAM-dependent_MTases_sf"/>
</dbReference>
<organism evidence="2 3">
    <name type="scientific">Saccharobesus litoralis</name>
    <dbReference type="NCBI Taxonomy" id="2172099"/>
    <lineage>
        <taxon>Bacteria</taxon>
        <taxon>Pseudomonadati</taxon>
        <taxon>Pseudomonadota</taxon>
        <taxon>Gammaproteobacteria</taxon>
        <taxon>Alteromonadales</taxon>
        <taxon>Alteromonadaceae</taxon>
        <taxon>Saccharobesus</taxon>
    </lineage>
</organism>
<keyword evidence="1" id="KW-0620">Polyamine biosynthesis</keyword>
<dbReference type="Proteomes" id="UP000244441">
    <property type="component" value="Chromosome"/>
</dbReference>
<protein>
    <recommendedName>
        <fullName evidence="4">Spermine synthase</fullName>
    </recommendedName>
</protein>
<dbReference type="OrthoDB" id="5763385at2"/>
<keyword evidence="3" id="KW-1185">Reference proteome</keyword>
<dbReference type="KEGG" id="cate:C2869_10260"/>
<dbReference type="RefSeq" id="WP_108602842.1">
    <property type="nucleotide sequence ID" value="NZ_CP026604.1"/>
</dbReference>
<gene>
    <name evidence="2" type="ORF">C2869_10260</name>
</gene>
<dbReference type="Gene3D" id="3.40.50.150">
    <property type="entry name" value="Vaccinia Virus protein VP39"/>
    <property type="match status" value="1"/>
</dbReference>
<reference evidence="2 3" key="1">
    <citation type="submission" date="2018-01" db="EMBL/GenBank/DDBJ databases">
        <title>Genome sequence of a Cantenovulum-like bacteria.</title>
        <authorList>
            <person name="Tan W.R."/>
            <person name="Lau N.-S."/>
            <person name="Go F."/>
            <person name="Amirul A.-A.A."/>
        </authorList>
    </citation>
    <scope>NUCLEOTIDE SEQUENCE [LARGE SCALE GENOMIC DNA]</scope>
    <source>
        <strain evidence="2 3">CCB-QB4</strain>
    </source>
</reference>
<proteinExistence type="predicted"/>
<dbReference type="GO" id="GO:0006596">
    <property type="term" value="P:polyamine biosynthetic process"/>
    <property type="evidence" value="ECO:0007669"/>
    <property type="project" value="UniProtKB-KW"/>
</dbReference>
<dbReference type="Pfam" id="PF01564">
    <property type="entry name" value="Spermine_synth"/>
    <property type="match status" value="1"/>
</dbReference>
<evidence type="ECO:0000256" key="1">
    <source>
        <dbReference type="ARBA" id="ARBA00023115"/>
    </source>
</evidence>
<dbReference type="EMBL" id="CP026604">
    <property type="protein sequence ID" value="AWB66786.1"/>
    <property type="molecule type" value="Genomic_DNA"/>
</dbReference>
<accession>A0A2S0VRE0</accession>
<evidence type="ECO:0000313" key="3">
    <source>
        <dbReference type="Proteomes" id="UP000244441"/>
    </source>
</evidence>
<dbReference type="AlphaFoldDB" id="A0A2S0VRE0"/>